<name>A0A0K2XWE4_HELHE</name>
<dbReference type="RefSeq" id="WP_015107603.1">
    <property type="nucleotide sequence ID" value="NZ_AP026684.1"/>
</dbReference>
<sequence>MVVSTLLSALATILHSLINIYIWIIIIASLLSFVRPDPSNSIVQILYRLTEPALSKAKQLAPFLVFNGIDLSPLAVILVLKFFDLSVVQLMFNYAQG</sequence>
<evidence type="ECO:0000313" key="1">
    <source>
        <dbReference type="EMBL" id="CRI33745.1"/>
    </source>
</evidence>
<dbReference type="Proteomes" id="UP000046090">
    <property type="component" value="Unassembled WGS sequence"/>
</dbReference>
<organism evidence="1 2">
    <name type="scientific">Helicobacter heilmannii</name>
    <dbReference type="NCBI Taxonomy" id="35817"/>
    <lineage>
        <taxon>Bacteria</taxon>
        <taxon>Pseudomonadati</taxon>
        <taxon>Campylobacterota</taxon>
        <taxon>Epsilonproteobacteria</taxon>
        <taxon>Campylobacterales</taxon>
        <taxon>Helicobacteraceae</taxon>
        <taxon>Helicobacter</taxon>
    </lineage>
</organism>
<dbReference type="AlphaFoldDB" id="A0A0K2XWE4"/>
<dbReference type="GeneID" id="76196412"/>
<dbReference type="GO" id="GO:0016020">
    <property type="term" value="C:membrane"/>
    <property type="evidence" value="ECO:0007669"/>
    <property type="project" value="InterPro"/>
</dbReference>
<gene>
    <name evidence="1" type="ORF">HHE01_14310</name>
</gene>
<proteinExistence type="predicted"/>
<dbReference type="InterPro" id="IPR003425">
    <property type="entry name" value="CCB3/YggT"/>
</dbReference>
<keyword evidence="2" id="KW-1185">Reference proteome</keyword>
<reference evidence="2" key="1">
    <citation type="submission" date="2014-12" db="EMBL/GenBank/DDBJ databases">
        <authorList>
            <person name="Smet A."/>
        </authorList>
    </citation>
    <scope>NUCLEOTIDE SEQUENCE [LARGE SCALE GENOMIC DNA]</scope>
</reference>
<evidence type="ECO:0000313" key="2">
    <source>
        <dbReference type="Proteomes" id="UP000046090"/>
    </source>
</evidence>
<dbReference type="Pfam" id="PF02325">
    <property type="entry name" value="CCB3_YggT"/>
    <property type="match status" value="1"/>
</dbReference>
<dbReference type="EMBL" id="CDMK01000001">
    <property type="protein sequence ID" value="CRI33745.1"/>
    <property type="molecule type" value="Genomic_DNA"/>
</dbReference>
<protein>
    <submittedName>
        <fullName evidence="1">Integral membrane protein YggT, involved in response to extracytoplasmic stress (Osmotic shock)</fullName>
    </submittedName>
</protein>
<accession>A0A0K2XWE4</accession>